<protein>
    <submittedName>
        <fullName evidence="2">CLUMA_CG009019, isoform A</fullName>
    </submittedName>
</protein>
<sequence length="189" mass="22457">MENYRYSIFFIFLAIISIVIGQKFVEQRKKLRFRPPSEWFENMQPSMEQSPNYFEQSDQPAPDIQFQDVYVDDFEAETDPQNGGLKVVRHPSMEVAHFQSLCPTRKTDVFLDNDSEYEYRPSSYEEAHIHMEEVNLCINAINCIQRNRTIFLTRRAFGTDCWKVETRVIPFGCECMWPKHHKGEILIHH</sequence>
<gene>
    <name evidence="2" type="primary">putative GI20248</name>
    <name evidence="2" type="ORF">CLUMA_CG009019</name>
</gene>
<accession>A0A1J1I730</accession>
<organism evidence="2 3">
    <name type="scientific">Clunio marinus</name>
    <dbReference type="NCBI Taxonomy" id="568069"/>
    <lineage>
        <taxon>Eukaryota</taxon>
        <taxon>Metazoa</taxon>
        <taxon>Ecdysozoa</taxon>
        <taxon>Arthropoda</taxon>
        <taxon>Hexapoda</taxon>
        <taxon>Insecta</taxon>
        <taxon>Pterygota</taxon>
        <taxon>Neoptera</taxon>
        <taxon>Endopterygota</taxon>
        <taxon>Diptera</taxon>
        <taxon>Nematocera</taxon>
        <taxon>Chironomoidea</taxon>
        <taxon>Chironomidae</taxon>
        <taxon>Clunio</taxon>
    </lineage>
</organism>
<evidence type="ECO:0000256" key="1">
    <source>
        <dbReference type="SAM" id="Phobius"/>
    </source>
</evidence>
<proteinExistence type="predicted"/>
<keyword evidence="1" id="KW-0472">Membrane</keyword>
<evidence type="ECO:0000313" key="2">
    <source>
        <dbReference type="EMBL" id="CRK95554.1"/>
    </source>
</evidence>
<keyword evidence="1" id="KW-0812">Transmembrane</keyword>
<evidence type="ECO:0000313" key="3">
    <source>
        <dbReference type="Proteomes" id="UP000183832"/>
    </source>
</evidence>
<feature type="transmembrane region" description="Helical" evidence="1">
    <location>
        <begin position="6"/>
        <end position="25"/>
    </location>
</feature>
<dbReference type="OrthoDB" id="6328726at2759"/>
<dbReference type="EMBL" id="CVRI01000042">
    <property type="protein sequence ID" value="CRK95554.1"/>
    <property type="molecule type" value="Genomic_DNA"/>
</dbReference>
<reference evidence="2 3" key="1">
    <citation type="submission" date="2015-04" db="EMBL/GenBank/DDBJ databases">
        <authorList>
            <person name="Syromyatnikov M.Y."/>
            <person name="Popov V.N."/>
        </authorList>
    </citation>
    <scope>NUCLEOTIDE SEQUENCE [LARGE SCALE GENOMIC DNA]</scope>
</reference>
<keyword evidence="1" id="KW-1133">Transmembrane helix</keyword>
<keyword evidence="3" id="KW-1185">Reference proteome</keyword>
<dbReference type="Proteomes" id="UP000183832">
    <property type="component" value="Unassembled WGS sequence"/>
</dbReference>
<name>A0A1J1I730_9DIPT</name>
<dbReference type="AlphaFoldDB" id="A0A1J1I730"/>